<dbReference type="RefSeq" id="WP_090729866.1">
    <property type="nucleotide sequence ID" value="NZ_FOOU01000015.1"/>
</dbReference>
<dbReference type="SUPFAM" id="SSF49764">
    <property type="entry name" value="HSP20-like chaperones"/>
    <property type="match status" value="1"/>
</dbReference>
<dbReference type="InterPro" id="IPR037913">
    <property type="entry name" value="ACD_IbpA/B"/>
</dbReference>
<evidence type="ECO:0000259" key="4">
    <source>
        <dbReference type="PROSITE" id="PS01031"/>
    </source>
</evidence>
<dbReference type="PANTHER" id="PTHR47062">
    <property type="match status" value="1"/>
</dbReference>
<dbReference type="PANTHER" id="PTHR47062:SF1">
    <property type="entry name" value="SMALL HEAT SHOCK PROTEIN IBPA"/>
    <property type="match status" value="1"/>
</dbReference>
<dbReference type="Pfam" id="PF00011">
    <property type="entry name" value="HSP20"/>
    <property type="match status" value="1"/>
</dbReference>
<keyword evidence="6" id="KW-1185">Reference proteome</keyword>
<dbReference type="Proteomes" id="UP000198623">
    <property type="component" value="Unassembled WGS sequence"/>
</dbReference>
<accession>A0A1I2V502</accession>
<dbReference type="CDD" id="cd06470">
    <property type="entry name" value="ACD_IbpA-B_like"/>
    <property type="match status" value="1"/>
</dbReference>
<evidence type="ECO:0000256" key="1">
    <source>
        <dbReference type="ARBA" id="ARBA00023016"/>
    </source>
</evidence>
<comment type="similarity">
    <text evidence="2 3">Belongs to the small heat shock protein (HSP20) family.</text>
</comment>
<dbReference type="OrthoDB" id="6871152at2"/>
<evidence type="ECO:0000256" key="3">
    <source>
        <dbReference type="RuleBase" id="RU003616"/>
    </source>
</evidence>
<dbReference type="AlphaFoldDB" id="A0A1I2V502"/>
<evidence type="ECO:0000313" key="5">
    <source>
        <dbReference type="EMBL" id="SFG84302.1"/>
    </source>
</evidence>
<protein>
    <submittedName>
        <fullName evidence="5">Molecular chaperone IbpA</fullName>
    </submittedName>
</protein>
<name>A0A1I2V502_9GAMM</name>
<keyword evidence="1" id="KW-0346">Stress response</keyword>
<dbReference type="InterPro" id="IPR002068">
    <property type="entry name" value="A-crystallin/Hsp20_dom"/>
</dbReference>
<evidence type="ECO:0000313" key="6">
    <source>
        <dbReference type="Proteomes" id="UP000198623"/>
    </source>
</evidence>
<gene>
    <name evidence="5" type="ORF">SAMN05216175_11565</name>
</gene>
<dbReference type="Gene3D" id="2.60.40.790">
    <property type="match status" value="1"/>
</dbReference>
<dbReference type="EMBL" id="FOOU01000015">
    <property type="protein sequence ID" value="SFG84302.1"/>
    <property type="molecule type" value="Genomic_DNA"/>
</dbReference>
<proteinExistence type="inferred from homology"/>
<evidence type="ECO:0000256" key="2">
    <source>
        <dbReference type="PROSITE-ProRule" id="PRU00285"/>
    </source>
</evidence>
<sequence>MNSIDLTPLYRSSVGFDRLASLIDHALASETNTNGYPPYNIEMLDEKRYAITLAVAGFSQEEIDIQVEKGVLTVRGNKPEKNEAKFLHRGIANRTFERKFNLADYVEVTGADLINGLLTISLVKEIPEAMKPKTIAINTNEPVLEHNAKEQIEAKGTKAA</sequence>
<organism evidence="5 6">
    <name type="scientific">Neptunomonas qingdaonensis</name>
    <dbReference type="NCBI Taxonomy" id="1045558"/>
    <lineage>
        <taxon>Bacteria</taxon>
        <taxon>Pseudomonadati</taxon>
        <taxon>Pseudomonadota</taxon>
        <taxon>Gammaproteobacteria</taxon>
        <taxon>Oceanospirillales</taxon>
        <taxon>Oceanospirillaceae</taxon>
        <taxon>Neptunomonas</taxon>
    </lineage>
</organism>
<dbReference type="STRING" id="1045558.SAMN05216175_11565"/>
<dbReference type="InterPro" id="IPR008978">
    <property type="entry name" value="HSP20-like_chaperone"/>
</dbReference>
<dbReference type="PROSITE" id="PS01031">
    <property type="entry name" value="SHSP"/>
    <property type="match status" value="1"/>
</dbReference>
<feature type="domain" description="SHSP" evidence="4">
    <location>
        <begin position="30"/>
        <end position="140"/>
    </location>
</feature>
<reference evidence="6" key="1">
    <citation type="submission" date="2016-10" db="EMBL/GenBank/DDBJ databases">
        <authorList>
            <person name="Varghese N."/>
            <person name="Submissions S."/>
        </authorList>
    </citation>
    <scope>NUCLEOTIDE SEQUENCE [LARGE SCALE GENOMIC DNA]</scope>
    <source>
        <strain evidence="6">CGMCC 1.10971</strain>
    </source>
</reference>